<proteinExistence type="predicted"/>
<comment type="caution">
    <text evidence="1">The sequence shown here is derived from an EMBL/GenBank/DDBJ whole genome shotgun (WGS) entry which is preliminary data.</text>
</comment>
<evidence type="ECO:0000313" key="2">
    <source>
        <dbReference type="Proteomes" id="UP000828048"/>
    </source>
</evidence>
<protein>
    <submittedName>
        <fullName evidence="1">Uncharacterized protein</fullName>
    </submittedName>
</protein>
<evidence type="ECO:0000313" key="1">
    <source>
        <dbReference type="EMBL" id="KAH7851369.1"/>
    </source>
</evidence>
<sequence>MMMLFAPIKTSVAVAAGVKVKHKAPVKVNDKASMQFVDDMLLSCDDEKTIGSSTNQRHQHDAALLPIVNMDTHIRTSSPQPIALSDGGEIVQLESKEQKSLVDFDATTNQAYQSSVLGSSKMKNMIEAIKGWWNSPIQRTEKDMREVLNEECLTKCALSLDDSTEQNSVDPIQGRSPLHSMEHEQQAMFEELGMDPENEGIVSDLLRNRSLIAIKDFDHWVGMLPNLKNELTLSGLLEIIHGLLSSCGDERIIILTSNHNHIDRVDAALLHPLNIDLYIHTSSPQPIAVPDGGEIVQLDSSERKSLEGFDATNNRAYKSDVHMSNSEEKSTREASRRQCMPEQVLSLVDSMTRISSTDSDAPNNSTHLVRAYQSGPIVFNSEKKDSGEGLNRECLTKSVLSLDDSSRQKSLPDVDATTNKAHLLRAYQKGLIVSLSENKNRGEALKRECITKSMLGLEDLQQHFGGRSNDAAKNFPAIYDPDIHRTDSLAGKSFKVVETLPSREQPNDCVPLLSIGRLTLEGWLQEEKSPNLPRVLQINVVEQQQEVTKIPICLEGLTAEFASSSLWLIGLPDGRHIVVLDPLEQSTKNVAHAARVDQCSPTVSLLEKKMLRKTLKRKCRTMSVVFKIHQQHFGRKCEGSAKSFHATCIGKKHGTNQVSTVKRIHKQHRIHQWPFRHKWATRKRYSAGDKRSFQVSPVSMNEKLDSWLQFIHMSQRAKADESGPTVSNSEKGSLREALKCDSLTNTRSLNDLREHFGARRKDAAKGLCGSLALKSFEVLDSLPLGEQSYSIRNVARRRTLTHKHCVRLKKSQDLQQSLLSDCSGELAAQAALGLPDGGHVPSLPEKKIVRKTLKRKFRTMSVLSLEDHQQHVSRRWEDDAKFLGAKRICRQLAIDRKPTEKRILRQHGTRRCQSKQSAIDLPDGGHILSLSKKKIVRKTLKRKCRNMSVLGSEYHQLVDSKWDDAMKSLGAKHIYRQLVIHRVSRAKRIRRQHGFHRWPFQQNWATLKGYFLRDERPVAVISLSIDGKLVSRLQLIHISWFGRFSPRPPALPPGGEIVGPPLALSSSQLPSTSNRAQLGGQDRSGATASHSQNERTRDQPEGRKRKIKHFTIEDLRQLCRLNREDAAKELGVSVSTLKRRRQELGIMRWPPPEEVFRPPDGNGENNPPSTSNMLSANGQITMEIGMGGPNSEPNERLPNSFEDPNFQNMGNGSIAEFENPTTFYDSHHGHDRDADFLFPDVFNGTEAAGGSGYLWEQRFESSDPMFLVYSDAAAPSQSALTIPPTMPPPQIASTQIPRENMGEDRRSFLTPQEEPLPEGHVFVSVNCTIGSISDLAPSQDMPTAADTMESSEYLRDPLASVVGHRMENNHYGSSNLIDASCSNLALSQTMQPTISHMTPLLTERQDSRFVKLDATCDEDLINLYLPLMPGIMELKQAVSVQLGLGLDRFKVKYKDGRGKWILMTHDEDVRELRRLTSSENQDSNRLEVIKGKKIGIAGKEFDGRTSVPQAEMVEPKSILG</sequence>
<dbReference type="Proteomes" id="UP000828048">
    <property type="component" value="Chromosome 8"/>
</dbReference>
<keyword evidence="2" id="KW-1185">Reference proteome</keyword>
<dbReference type="EMBL" id="CM037158">
    <property type="protein sequence ID" value="KAH7851369.1"/>
    <property type="molecule type" value="Genomic_DNA"/>
</dbReference>
<gene>
    <name evidence="1" type="ORF">Vadar_010639</name>
</gene>
<accession>A0ACB7YDY8</accession>
<name>A0ACB7YDY8_9ERIC</name>
<reference evidence="1 2" key="1">
    <citation type="journal article" date="2021" name="Hortic Res">
        <title>High-quality reference genome and annotation aids understanding of berry development for evergreen blueberry (Vaccinium darrowii).</title>
        <authorList>
            <person name="Yu J."/>
            <person name="Hulse-Kemp A.M."/>
            <person name="Babiker E."/>
            <person name="Staton M."/>
        </authorList>
    </citation>
    <scope>NUCLEOTIDE SEQUENCE [LARGE SCALE GENOMIC DNA]</scope>
    <source>
        <strain evidence="2">cv. NJ 8807/NJ 8810</strain>
        <tissue evidence="1">Young leaf</tissue>
    </source>
</reference>
<organism evidence="1 2">
    <name type="scientific">Vaccinium darrowii</name>
    <dbReference type="NCBI Taxonomy" id="229202"/>
    <lineage>
        <taxon>Eukaryota</taxon>
        <taxon>Viridiplantae</taxon>
        <taxon>Streptophyta</taxon>
        <taxon>Embryophyta</taxon>
        <taxon>Tracheophyta</taxon>
        <taxon>Spermatophyta</taxon>
        <taxon>Magnoliopsida</taxon>
        <taxon>eudicotyledons</taxon>
        <taxon>Gunneridae</taxon>
        <taxon>Pentapetalae</taxon>
        <taxon>asterids</taxon>
        <taxon>Ericales</taxon>
        <taxon>Ericaceae</taxon>
        <taxon>Vaccinioideae</taxon>
        <taxon>Vaccinieae</taxon>
        <taxon>Vaccinium</taxon>
    </lineage>
</organism>